<organism evidence="1 2">
    <name type="scientific">Enterobacter phage phiKDA1</name>
    <dbReference type="NCBI Taxonomy" id="1147139"/>
    <lineage>
        <taxon>Viruses</taxon>
        <taxon>Duplodnaviria</taxon>
        <taxon>Heunggongvirae</taxon>
        <taxon>Uroviricota</taxon>
        <taxon>Caudoviricetes</taxon>
        <taxon>Autographivirales</taxon>
        <taxon>Autoscriptoviridae</taxon>
        <taxon>Slopekvirinae</taxon>
        <taxon>Koutsourovirus</taxon>
        <taxon>Koutsourovirus Pec</taxon>
        <taxon>Koutsourovirus KDA1</taxon>
    </lineage>
</organism>
<evidence type="ECO:0000313" key="1">
    <source>
        <dbReference type="EMBL" id="AFE86108.1"/>
    </source>
</evidence>
<proteinExistence type="predicted"/>
<sequence length="150" mass="16905">MHKILDRNELFEGFAVPEWATAATYFKGQWYFEESLQQLDGNRFELVGSGHTRKYGGGAIKGFETSVLFTPLIEQDDPLPPAPESGVYYSHNNDRRVTVLLEDGLPEDVIAVGTDASFMKVRLTADTALVLAHDLTRMAMEIKRKEKRRG</sequence>
<gene>
    <name evidence="1" type="ORF">phiKDA1_15</name>
</gene>
<evidence type="ECO:0000313" key="2">
    <source>
        <dbReference type="Proteomes" id="UP000030740"/>
    </source>
</evidence>
<dbReference type="Proteomes" id="UP000030740">
    <property type="component" value="Segment"/>
</dbReference>
<dbReference type="EMBL" id="JQ267518">
    <property type="protein sequence ID" value="AFE86108.1"/>
    <property type="molecule type" value="Genomic_DNA"/>
</dbReference>
<accession>A0A0A6Z596</accession>
<protein>
    <submittedName>
        <fullName evidence="1">Uncharacterized protein</fullName>
    </submittedName>
</protein>
<reference evidence="1 2" key="1">
    <citation type="submission" date="2011-12" db="EMBL/GenBank/DDBJ databases">
        <title>Genome of multiresistant Enterobacter cloacae podovirus phiKDA1 - a new EPS depolymerase producing member of phiKMV supergroup.</title>
        <authorList>
            <person name="Dabrowski K."/>
            <person name="Hejnowicz M.S."/>
            <person name="Gajewska J."/>
            <person name="Lobocka M.B."/>
        </authorList>
    </citation>
    <scope>NUCLEOTIDE SEQUENCE [LARGE SCALE GENOMIC DNA]</scope>
</reference>
<keyword evidence="2" id="KW-1185">Reference proteome</keyword>
<name>A0A0A6Z596_9CAUD</name>